<name>A0ABQ0KN96_MYCNV</name>
<dbReference type="Pfam" id="PF10604">
    <property type="entry name" value="Polyketide_cyc2"/>
    <property type="match status" value="1"/>
</dbReference>
<comment type="caution">
    <text evidence="1">The sequence shown here is derived from an EMBL/GenBank/DDBJ whole genome shotgun (WGS) entry which is preliminary data.</text>
</comment>
<keyword evidence="2" id="KW-1185">Reference proteome</keyword>
<dbReference type="InterPro" id="IPR023393">
    <property type="entry name" value="START-like_dom_sf"/>
</dbReference>
<dbReference type="Proteomes" id="UP000069773">
    <property type="component" value="Unassembled WGS sequence"/>
</dbReference>
<organism evidence="1 2">
    <name type="scientific">Mycolicibacterium novocastrense</name>
    <name type="common">Mycobacterium novocastrense</name>
    <dbReference type="NCBI Taxonomy" id="59813"/>
    <lineage>
        <taxon>Bacteria</taxon>
        <taxon>Bacillati</taxon>
        <taxon>Actinomycetota</taxon>
        <taxon>Actinomycetes</taxon>
        <taxon>Mycobacteriales</taxon>
        <taxon>Mycobacteriaceae</taxon>
        <taxon>Mycolicibacterium</taxon>
    </lineage>
</organism>
<evidence type="ECO:0000313" key="2">
    <source>
        <dbReference type="Proteomes" id="UP000069773"/>
    </source>
</evidence>
<dbReference type="InterPro" id="IPR019587">
    <property type="entry name" value="Polyketide_cyclase/dehydratase"/>
</dbReference>
<reference evidence="1 2" key="1">
    <citation type="journal article" date="2016" name="Genome Announc.">
        <title>Draft Genome Sequences of Five Rapidly Growing Mycobacterium Species, M. thermoresistibile, M. fortuitum subsp. acetamidolyticum, M. canariasense, M. brisbanense, and M. novocastrense.</title>
        <authorList>
            <person name="Katahira K."/>
            <person name="Ogura Y."/>
            <person name="Gotoh Y."/>
            <person name="Hayashi T."/>
        </authorList>
    </citation>
    <scope>NUCLEOTIDE SEQUENCE [LARGE SCALE GENOMIC DNA]</scope>
    <source>
        <strain evidence="1 2">JCM18114</strain>
    </source>
</reference>
<evidence type="ECO:0000313" key="1">
    <source>
        <dbReference type="EMBL" id="GAT10965.1"/>
    </source>
</evidence>
<sequence>MPGHLPEMDFGFRRGMPTVELRSDAAPEAVWDVITDLDTWPQWGPTVSGAELDEAGALHLGSQGRVFTPVGVALPFTITEFRPRRCWAWKVAGVGATRHEVIAENGGSRIVFGVPWWATAYLPVCAIALPRIARLASARTTR</sequence>
<dbReference type="SUPFAM" id="SSF55961">
    <property type="entry name" value="Bet v1-like"/>
    <property type="match status" value="1"/>
</dbReference>
<proteinExistence type="predicted"/>
<gene>
    <name evidence="1" type="ORF">RMCN_4098</name>
</gene>
<dbReference type="EMBL" id="BCTA01000052">
    <property type="protein sequence ID" value="GAT10965.1"/>
    <property type="molecule type" value="Genomic_DNA"/>
</dbReference>
<protein>
    <submittedName>
        <fullName evidence="1">Polyketide cyclase/dehydrase and lipid transport</fullName>
    </submittedName>
</protein>
<accession>A0ABQ0KN96</accession>
<dbReference type="Gene3D" id="3.30.530.20">
    <property type="match status" value="1"/>
</dbReference>